<dbReference type="AlphaFoldDB" id="A0A7W5BCH8"/>
<evidence type="ECO:0000256" key="4">
    <source>
        <dbReference type="PROSITE-ProRule" id="PRU00742"/>
    </source>
</evidence>
<comment type="similarity">
    <text evidence="4">Belongs to the arginase family.</text>
</comment>
<dbReference type="GO" id="GO:0030145">
    <property type="term" value="F:manganese ion binding"/>
    <property type="evidence" value="ECO:0007669"/>
    <property type="project" value="TreeGrafter"/>
</dbReference>
<evidence type="ECO:0000313" key="5">
    <source>
        <dbReference type="EMBL" id="MBB3120356.1"/>
    </source>
</evidence>
<dbReference type="Gene3D" id="3.40.800.10">
    <property type="entry name" value="Ureohydrolase domain"/>
    <property type="match status" value="1"/>
</dbReference>
<dbReference type="GO" id="GO:0004053">
    <property type="term" value="F:arginase activity"/>
    <property type="evidence" value="ECO:0007669"/>
    <property type="project" value="UniProtKB-EC"/>
</dbReference>
<dbReference type="GO" id="GO:0005737">
    <property type="term" value="C:cytoplasm"/>
    <property type="evidence" value="ECO:0007669"/>
    <property type="project" value="TreeGrafter"/>
</dbReference>
<accession>A0A7W5BCH8</accession>
<dbReference type="InterPro" id="IPR006035">
    <property type="entry name" value="Ureohydrolase"/>
</dbReference>
<dbReference type="Pfam" id="PF00491">
    <property type="entry name" value="Arginase"/>
    <property type="match status" value="1"/>
</dbReference>
<organism evidence="5 6">
    <name type="scientific">Pseudoduganella violacea</name>
    <dbReference type="NCBI Taxonomy" id="1715466"/>
    <lineage>
        <taxon>Bacteria</taxon>
        <taxon>Pseudomonadati</taxon>
        <taxon>Pseudomonadota</taxon>
        <taxon>Betaproteobacteria</taxon>
        <taxon>Burkholderiales</taxon>
        <taxon>Oxalobacteraceae</taxon>
        <taxon>Telluria group</taxon>
        <taxon>Pseudoduganella</taxon>
    </lineage>
</organism>
<reference evidence="5 6" key="1">
    <citation type="submission" date="2020-08" db="EMBL/GenBank/DDBJ databases">
        <title>Genomic Encyclopedia of Type Strains, Phase III (KMG-III): the genomes of soil and plant-associated and newly described type strains.</title>
        <authorList>
            <person name="Whitman W."/>
        </authorList>
    </citation>
    <scope>NUCLEOTIDE SEQUENCE [LARGE SCALE GENOMIC DNA]</scope>
    <source>
        <strain evidence="5 6">CECT 8897</strain>
    </source>
</reference>
<keyword evidence="2 5" id="KW-0378">Hydrolase</keyword>
<dbReference type="RefSeq" id="WP_183442096.1">
    <property type="nucleotide sequence ID" value="NZ_JACHXD010000009.1"/>
</dbReference>
<evidence type="ECO:0000256" key="1">
    <source>
        <dbReference type="ARBA" id="ARBA00022723"/>
    </source>
</evidence>
<sequence>MRRRFLVPYLMGQRRDGLARVAQLDTAPWQVLALPSRSETKIADKGAQMASMGEVYAGLAEQVRRAVQAGEQPVSISGDCISTLGMLAGLQQAGCEPQRILWLDAHGDFHTWGTTQTQYLGGMPLAMLVGRQDRRQNSRDAIAALRRAVGVRPYPERRVLLSDARDLDPGEDVALRASDIVCCGFGEIEGHLRPEESLYVHFDTDVMDAAELAALKYHVGHGPSYAETAALFRRLARYPIAAVSVSAWHGDRDAGDKTALACLELLHLLLPGS</sequence>
<dbReference type="Proteomes" id="UP000541535">
    <property type="component" value="Unassembled WGS sequence"/>
</dbReference>
<evidence type="ECO:0000256" key="2">
    <source>
        <dbReference type="ARBA" id="ARBA00022801"/>
    </source>
</evidence>
<name>A0A7W5BCH8_9BURK</name>
<proteinExistence type="inferred from homology"/>
<dbReference type="PROSITE" id="PS51409">
    <property type="entry name" value="ARGINASE_2"/>
    <property type="match status" value="1"/>
</dbReference>
<keyword evidence="3" id="KW-0464">Manganese</keyword>
<dbReference type="EMBL" id="JACHXD010000009">
    <property type="protein sequence ID" value="MBB3120356.1"/>
    <property type="molecule type" value="Genomic_DNA"/>
</dbReference>
<dbReference type="PRINTS" id="PR00116">
    <property type="entry name" value="ARGINASE"/>
</dbReference>
<dbReference type="SUPFAM" id="SSF52768">
    <property type="entry name" value="Arginase/deacetylase"/>
    <property type="match status" value="1"/>
</dbReference>
<gene>
    <name evidence="5" type="ORF">FHS03_003420</name>
</gene>
<keyword evidence="1" id="KW-0479">Metal-binding</keyword>
<dbReference type="PANTHER" id="PTHR43782:SF3">
    <property type="entry name" value="ARGINASE"/>
    <property type="match status" value="1"/>
</dbReference>
<dbReference type="PANTHER" id="PTHR43782">
    <property type="entry name" value="ARGINASE"/>
    <property type="match status" value="1"/>
</dbReference>
<dbReference type="InterPro" id="IPR023696">
    <property type="entry name" value="Ureohydrolase_dom_sf"/>
</dbReference>
<comment type="caution">
    <text evidence="5">The sequence shown here is derived from an EMBL/GenBank/DDBJ whole genome shotgun (WGS) entry which is preliminary data.</text>
</comment>
<evidence type="ECO:0000256" key="3">
    <source>
        <dbReference type="ARBA" id="ARBA00023211"/>
    </source>
</evidence>
<keyword evidence="6" id="KW-1185">Reference proteome</keyword>
<evidence type="ECO:0000313" key="6">
    <source>
        <dbReference type="Proteomes" id="UP000541535"/>
    </source>
</evidence>
<dbReference type="EC" id="3.5.3.1" evidence="5"/>
<protein>
    <submittedName>
        <fullName evidence="5">Arginase</fullName>
        <ecNumber evidence="5">3.5.3.1</ecNumber>
    </submittedName>
</protein>